<comment type="caution">
    <text evidence="2">The sequence shown here is derived from an EMBL/GenBank/DDBJ whole genome shotgun (WGS) entry which is preliminary data.</text>
</comment>
<feature type="region of interest" description="Disordered" evidence="1">
    <location>
        <begin position="167"/>
        <end position="192"/>
    </location>
</feature>
<dbReference type="Proteomes" id="UP001552299">
    <property type="component" value="Unassembled WGS sequence"/>
</dbReference>
<protein>
    <submittedName>
        <fullName evidence="2">Uncharacterized protein</fullName>
    </submittedName>
</protein>
<evidence type="ECO:0000313" key="2">
    <source>
        <dbReference type="EMBL" id="KAL0928603.1"/>
    </source>
</evidence>
<name>A0ABD0WBI3_DENTH</name>
<sequence>MWIQICPLRQTLSLGLQGTLGQRNPWLPTRILLSDSNGNSRNRVLVSFDLPASAICSVMYICRTPRLLSIWDKEPGSSWRILYCKGCVVSVHGMNSEELARRPYFAESTARRAHLSAPRTTASDDPQGRIYVFEILSQPRTLTAKRVIGLRNVSVVTANTTALPRETVTSGKYDAEASSSGGKLNRRQRRKKNAELRAQQLLVPGHPSNLPAQELETNIPTQNKFANLKWVKRNSLTCELKQSFWERRPESPTPSDKRVETSICPSPSSAEDCQG</sequence>
<dbReference type="EMBL" id="JANQDX010000001">
    <property type="protein sequence ID" value="KAL0928603.1"/>
    <property type="molecule type" value="Genomic_DNA"/>
</dbReference>
<keyword evidence="3" id="KW-1185">Reference proteome</keyword>
<feature type="compositionally biased region" description="Basic and acidic residues" evidence="1">
    <location>
        <begin position="244"/>
        <end position="260"/>
    </location>
</feature>
<accession>A0ABD0WBI3</accession>
<evidence type="ECO:0000256" key="1">
    <source>
        <dbReference type="SAM" id="MobiDB-lite"/>
    </source>
</evidence>
<reference evidence="2 3" key="1">
    <citation type="journal article" date="2024" name="Plant Biotechnol. J.">
        <title>Dendrobium thyrsiflorum genome and its molecular insights into genes involved in important horticultural traits.</title>
        <authorList>
            <person name="Chen B."/>
            <person name="Wang J.Y."/>
            <person name="Zheng P.J."/>
            <person name="Li K.L."/>
            <person name="Liang Y.M."/>
            <person name="Chen X.F."/>
            <person name="Zhang C."/>
            <person name="Zhao X."/>
            <person name="He X."/>
            <person name="Zhang G.Q."/>
            <person name="Liu Z.J."/>
            <person name="Xu Q."/>
        </authorList>
    </citation>
    <scope>NUCLEOTIDE SEQUENCE [LARGE SCALE GENOMIC DNA]</scope>
    <source>
        <strain evidence="2">GZMU011</strain>
    </source>
</reference>
<organism evidence="2 3">
    <name type="scientific">Dendrobium thyrsiflorum</name>
    <name type="common">Pinecone-like raceme dendrobium</name>
    <name type="synonym">Orchid</name>
    <dbReference type="NCBI Taxonomy" id="117978"/>
    <lineage>
        <taxon>Eukaryota</taxon>
        <taxon>Viridiplantae</taxon>
        <taxon>Streptophyta</taxon>
        <taxon>Embryophyta</taxon>
        <taxon>Tracheophyta</taxon>
        <taxon>Spermatophyta</taxon>
        <taxon>Magnoliopsida</taxon>
        <taxon>Liliopsida</taxon>
        <taxon>Asparagales</taxon>
        <taxon>Orchidaceae</taxon>
        <taxon>Epidendroideae</taxon>
        <taxon>Malaxideae</taxon>
        <taxon>Dendrobiinae</taxon>
        <taxon>Dendrobium</taxon>
    </lineage>
</organism>
<dbReference type="AlphaFoldDB" id="A0ABD0WBI3"/>
<proteinExistence type="predicted"/>
<feature type="compositionally biased region" description="Polar residues" evidence="1">
    <location>
        <begin position="263"/>
        <end position="275"/>
    </location>
</feature>
<feature type="region of interest" description="Disordered" evidence="1">
    <location>
        <begin position="244"/>
        <end position="275"/>
    </location>
</feature>
<evidence type="ECO:0000313" key="3">
    <source>
        <dbReference type="Proteomes" id="UP001552299"/>
    </source>
</evidence>
<gene>
    <name evidence="2" type="ORF">M5K25_000505</name>
</gene>